<sequence length="459" mass="50405">MSLFGQPQQAQQSTSSPFGGFNFGKPATQSQPQQSGGLFGTSTNTQTQPQQGGGLFGASTATSSQPQQSGGLFGASTIASSQPQQPGGLFGTSTNTANQPQQGGGLLGGGGGGLFGASTNKPGGLFGASTQNQQPAGQQPGQAGGLFGSSTAPGLFGSSTQTTQQQPPQRPQDQVLKFGQSQQGQPQSQSLWEEGRGLNVYRSIPAQMNIVKNKWDFTNTSSPLRTYIYQHVGSETEALKYRPGPGEDEDKWEEAVSKRPGPEWVPLLVKGFFELGRKAQIQMEAIQRCNMMLQEINTSLDDQLHKHRQNVATRLEECKRRQAAAAQRTLALAVKVQILRNRGYVMDNAEEELKTKLEKLQQDILDPSLNAREQEIWARMLSIRERSKRIKAEMDRIAPAAKEEDSSLDEETTRAAKKTLEAYDIQLRHLHKELELVKEEFEDWSRISKDEANDFPRRR</sequence>
<dbReference type="RefSeq" id="XP_016223814.1">
    <property type="nucleotide sequence ID" value="XM_016371521.1"/>
</dbReference>
<evidence type="ECO:0000256" key="2">
    <source>
        <dbReference type="ARBA" id="ARBA00022448"/>
    </source>
</evidence>
<evidence type="ECO:0000259" key="6">
    <source>
        <dbReference type="Pfam" id="PF13874"/>
    </source>
</evidence>
<evidence type="ECO:0000313" key="7">
    <source>
        <dbReference type="EMBL" id="KIV92240.1"/>
    </source>
</evidence>
<keyword evidence="3" id="KW-0653">Protein transport</keyword>
<keyword evidence="3" id="KW-0811">Translocation</keyword>
<dbReference type="OrthoDB" id="6162375at2759"/>
<organism evidence="7 8">
    <name type="scientific">Exophiala mesophila</name>
    <name type="common">Black yeast-like fungus</name>
    <dbReference type="NCBI Taxonomy" id="212818"/>
    <lineage>
        <taxon>Eukaryota</taxon>
        <taxon>Fungi</taxon>
        <taxon>Dikarya</taxon>
        <taxon>Ascomycota</taxon>
        <taxon>Pezizomycotina</taxon>
        <taxon>Eurotiomycetes</taxon>
        <taxon>Chaetothyriomycetidae</taxon>
        <taxon>Chaetothyriales</taxon>
        <taxon>Herpotrichiellaceae</taxon>
        <taxon>Exophiala</taxon>
    </lineage>
</organism>
<feature type="compositionally biased region" description="Low complexity" evidence="5">
    <location>
        <begin position="1"/>
        <end position="17"/>
    </location>
</feature>
<dbReference type="Pfam" id="PF13634">
    <property type="entry name" value="Nucleoporin_FG"/>
    <property type="match status" value="2"/>
</dbReference>
<dbReference type="GO" id="GO:0036228">
    <property type="term" value="P:protein localization to nuclear inner membrane"/>
    <property type="evidence" value="ECO:0007669"/>
    <property type="project" value="TreeGrafter"/>
</dbReference>
<dbReference type="InterPro" id="IPR024864">
    <property type="entry name" value="Nup54/Nup57/Nup44"/>
</dbReference>
<dbReference type="InterPro" id="IPR025574">
    <property type="entry name" value="Nucleoporin_FG_rpt"/>
</dbReference>
<dbReference type="GO" id="GO:0006607">
    <property type="term" value="P:NLS-bearing protein import into nucleus"/>
    <property type="evidence" value="ECO:0007669"/>
    <property type="project" value="TreeGrafter"/>
</dbReference>
<dbReference type="Gene3D" id="1.20.5.490">
    <property type="entry name" value="Single helix bin"/>
    <property type="match status" value="1"/>
</dbReference>
<dbReference type="InterPro" id="IPR025712">
    <property type="entry name" value="Nup54_alpha-helical_dom"/>
</dbReference>
<feature type="compositionally biased region" description="Low complexity" evidence="5">
    <location>
        <begin position="40"/>
        <end position="50"/>
    </location>
</feature>
<dbReference type="STRING" id="212818.A0A0D1WSS9"/>
<keyword evidence="2" id="KW-0813">Transport</keyword>
<evidence type="ECO:0000256" key="4">
    <source>
        <dbReference type="ARBA" id="ARBA00023242"/>
    </source>
</evidence>
<feature type="compositionally biased region" description="Low complexity" evidence="5">
    <location>
        <begin position="160"/>
        <end position="190"/>
    </location>
</feature>
<comment type="subcellular location">
    <subcellularLocation>
        <location evidence="1">Nucleus</location>
        <location evidence="1">Nuclear pore complex</location>
    </subcellularLocation>
</comment>
<dbReference type="GO" id="GO:0017056">
    <property type="term" value="F:structural constituent of nuclear pore"/>
    <property type="evidence" value="ECO:0007669"/>
    <property type="project" value="TreeGrafter"/>
</dbReference>
<dbReference type="GO" id="GO:0006999">
    <property type="term" value="P:nuclear pore organization"/>
    <property type="evidence" value="ECO:0007669"/>
    <property type="project" value="TreeGrafter"/>
</dbReference>
<keyword evidence="3" id="KW-0509">mRNA transport</keyword>
<dbReference type="OMA" id="MMQTRLH"/>
<gene>
    <name evidence="7" type="ORF">PV10_06697</name>
</gene>
<name>A0A0D1WSS9_EXOME</name>
<accession>A0A0D1WSS9</accession>
<reference evidence="7 8" key="1">
    <citation type="submission" date="2015-01" db="EMBL/GenBank/DDBJ databases">
        <title>The Genome Sequence of Exophiala mesophila CBS40295.</title>
        <authorList>
            <consortium name="The Broad Institute Genomics Platform"/>
            <person name="Cuomo C."/>
            <person name="de Hoog S."/>
            <person name="Gorbushina A."/>
            <person name="Stielow B."/>
            <person name="Teixiera M."/>
            <person name="Abouelleil A."/>
            <person name="Chapman S.B."/>
            <person name="Priest M."/>
            <person name="Young S.K."/>
            <person name="Wortman J."/>
            <person name="Nusbaum C."/>
            <person name="Birren B."/>
        </authorList>
    </citation>
    <scope>NUCLEOTIDE SEQUENCE [LARGE SCALE GENOMIC DNA]</scope>
    <source>
        <strain evidence="7 8">CBS 40295</strain>
    </source>
</reference>
<evidence type="ECO:0000256" key="3">
    <source>
        <dbReference type="ARBA" id="ARBA00023132"/>
    </source>
</evidence>
<feature type="compositionally biased region" description="Polar residues" evidence="5">
    <location>
        <begin position="27"/>
        <end position="36"/>
    </location>
</feature>
<keyword evidence="4" id="KW-0539">Nucleus</keyword>
<evidence type="ECO:0000256" key="5">
    <source>
        <dbReference type="SAM" id="MobiDB-lite"/>
    </source>
</evidence>
<feature type="compositionally biased region" description="Low complexity" evidence="5">
    <location>
        <begin position="57"/>
        <end position="70"/>
    </location>
</feature>
<dbReference type="Pfam" id="PF13874">
    <property type="entry name" value="Nup54"/>
    <property type="match status" value="1"/>
</dbReference>
<dbReference type="GO" id="GO:0044613">
    <property type="term" value="C:nuclear pore central transport channel"/>
    <property type="evidence" value="ECO:0007669"/>
    <property type="project" value="TreeGrafter"/>
</dbReference>
<feature type="compositionally biased region" description="Polar residues" evidence="5">
    <location>
        <begin position="77"/>
        <end position="101"/>
    </location>
</feature>
<dbReference type="VEuPathDB" id="FungiDB:PV10_06697"/>
<evidence type="ECO:0000313" key="8">
    <source>
        <dbReference type="Proteomes" id="UP000054302"/>
    </source>
</evidence>
<feature type="region of interest" description="Disordered" evidence="5">
    <location>
        <begin position="1"/>
        <end position="191"/>
    </location>
</feature>
<dbReference type="AlphaFoldDB" id="A0A0D1WSS9"/>
<feature type="domain" description="Nucleoporin Nup54 alpha-helical" evidence="6">
    <location>
        <begin position="244"/>
        <end position="380"/>
    </location>
</feature>
<dbReference type="Proteomes" id="UP000054302">
    <property type="component" value="Unassembled WGS sequence"/>
</dbReference>
<dbReference type="PANTHER" id="PTHR13000:SF0">
    <property type="entry name" value="NUCLEOPORIN P54"/>
    <property type="match status" value="1"/>
</dbReference>
<keyword evidence="3" id="KW-0906">Nuclear pore complex</keyword>
<dbReference type="GeneID" id="27324542"/>
<proteinExistence type="predicted"/>
<dbReference type="Gene3D" id="1.20.5.3600">
    <property type="match status" value="1"/>
</dbReference>
<dbReference type="Pfam" id="PF18570">
    <property type="entry name" value="Nup54_57_C"/>
    <property type="match status" value="1"/>
</dbReference>
<keyword evidence="8" id="KW-1185">Reference proteome</keyword>
<evidence type="ECO:0000256" key="1">
    <source>
        <dbReference type="ARBA" id="ARBA00004567"/>
    </source>
</evidence>
<feature type="compositionally biased region" description="Gly residues" evidence="5">
    <location>
        <begin position="102"/>
        <end position="115"/>
    </location>
</feature>
<dbReference type="PANTHER" id="PTHR13000">
    <property type="entry name" value="NUCLEOPORIN P54"/>
    <property type="match status" value="1"/>
</dbReference>
<dbReference type="EMBL" id="KN847523">
    <property type="protein sequence ID" value="KIV92240.1"/>
    <property type="molecule type" value="Genomic_DNA"/>
</dbReference>
<dbReference type="HOGENOM" id="CLU_023804_0_1_1"/>
<protein>
    <recommendedName>
        <fullName evidence="6">Nucleoporin Nup54 alpha-helical domain-containing protein</fullName>
    </recommendedName>
</protein>